<evidence type="ECO:0000259" key="2">
    <source>
        <dbReference type="Pfam" id="PF08242"/>
    </source>
</evidence>
<keyword evidence="3" id="KW-0808">Transferase</keyword>
<feature type="transmembrane region" description="Helical" evidence="1">
    <location>
        <begin position="22"/>
        <end position="41"/>
    </location>
</feature>
<dbReference type="EMBL" id="JAFIDN010000003">
    <property type="protein sequence ID" value="MBP3192206.1"/>
    <property type="molecule type" value="Genomic_DNA"/>
</dbReference>
<dbReference type="PANTHER" id="PTHR43861">
    <property type="entry name" value="TRANS-ACONITATE 2-METHYLTRANSFERASE-RELATED"/>
    <property type="match status" value="1"/>
</dbReference>
<dbReference type="RefSeq" id="WP_210511096.1">
    <property type="nucleotide sequence ID" value="NZ_JAFIDN010000003.1"/>
</dbReference>
<accession>A0A8J7S8I2</accession>
<protein>
    <submittedName>
        <fullName evidence="3">Class I SAM-dependent methyltransferase</fullName>
    </submittedName>
</protein>
<dbReference type="CDD" id="cd02440">
    <property type="entry name" value="AdoMet_MTases"/>
    <property type="match status" value="1"/>
</dbReference>
<dbReference type="Proteomes" id="UP000673975">
    <property type="component" value="Unassembled WGS sequence"/>
</dbReference>
<evidence type="ECO:0000313" key="4">
    <source>
        <dbReference type="Proteomes" id="UP000673975"/>
    </source>
</evidence>
<reference evidence="3" key="1">
    <citation type="submission" date="2021-02" db="EMBL/GenBank/DDBJ databases">
        <title>Natronogracilivirga saccharolytica gen. nov. sp. nov. a new anaerobic, haloalkiliphilic carbohydrate-fermenting bacterium from soda lake and proposing of Cyclonatronumiaceae fam. nov. in the phylum Balneolaeota.</title>
        <authorList>
            <person name="Zhilina T.N."/>
            <person name="Sorokin D.Y."/>
            <person name="Zavarzina D.G."/>
            <person name="Toshchakov S.V."/>
            <person name="Kublanov I.V."/>
        </authorList>
    </citation>
    <scope>NUCLEOTIDE SEQUENCE</scope>
    <source>
        <strain evidence="3">Z-1702</strain>
    </source>
</reference>
<name>A0A8J7S8I2_9BACT</name>
<organism evidence="3 4">
    <name type="scientific">Natronogracilivirga saccharolytica</name>
    <dbReference type="NCBI Taxonomy" id="2812953"/>
    <lineage>
        <taxon>Bacteria</taxon>
        <taxon>Pseudomonadati</taxon>
        <taxon>Balneolota</taxon>
        <taxon>Balneolia</taxon>
        <taxon>Balneolales</taxon>
        <taxon>Cyclonatronaceae</taxon>
        <taxon>Natronogracilivirga</taxon>
    </lineage>
</organism>
<keyword evidence="3" id="KW-0489">Methyltransferase</keyword>
<dbReference type="PANTHER" id="PTHR43861:SF1">
    <property type="entry name" value="TRANS-ACONITATE 2-METHYLTRANSFERASE"/>
    <property type="match status" value="1"/>
</dbReference>
<dbReference type="Pfam" id="PF08242">
    <property type="entry name" value="Methyltransf_12"/>
    <property type="match status" value="1"/>
</dbReference>
<evidence type="ECO:0000313" key="3">
    <source>
        <dbReference type="EMBL" id="MBP3192206.1"/>
    </source>
</evidence>
<feature type="domain" description="Methyltransferase type 12" evidence="2">
    <location>
        <begin position="62"/>
        <end position="159"/>
    </location>
</feature>
<keyword evidence="1" id="KW-1133">Transmembrane helix</keyword>
<gene>
    <name evidence="3" type="ORF">NATSA_05970</name>
</gene>
<dbReference type="GO" id="GO:0008168">
    <property type="term" value="F:methyltransferase activity"/>
    <property type="evidence" value="ECO:0007669"/>
    <property type="project" value="UniProtKB-KW"/>
</dbReference>
<keyword evidence="4" id="KW-1185">Reference proteome</keyword>
<keyword evidence="1" id="KW-0472">Membrane</keyword>
<keyword evidence="1" id="KW-0812">Transmembrane</keyword>
<feature type="transmembrane region" description="Helical" evidence="1">
    <location>
        <begin position="240"/>
        <end position="257"/>
    </location>
</feature>
<dbReference type="InterPro" id="IPR029063">
    <property type="entry name" value="SAM-dependent_MTases_sf"/>
</dbReference>
<dbReference type="SUPFAM" id="SSF53335">
    <property type="entry name" value="S-adenosyl-L-methionine-dependent methyltransferases"/>
    <property type="match status" value="1"/>
</dbReference>
<evidence type="ECO:0000256" key="1">
    <source>
        <dbReference type="SAM" id="Phobius"/>
    </source>
</evidence>
<dbReference type="AlphaFoldDB" id="A0A8J7S8I2"/>
<dbReference type="InterPro" id="IPR013217">
    <property type="entry name" value="Methyltransf_12"/>
</dbReference>
<dbReference type="GO" id="GO:0032259">
    <property type="term" value="P:methylation"/>
    <property type="evidence" value="ECO:0007669"/>
    <property type="project" value="UniProtKB-KW"/>
</dbReference>
<proteinExistence type="predicted"/>
<sequence>MSKIAYDPTKDKFAAWIRRSRFLRTLFFRILDLFFLRSWYVRSAMRRTFRRGFSSRKSWQILDAGSGFGQYDRFMLKAFPNARIHAIDIKDDYLDDCRYYFQKDIEAGRIQFRNADLVTDDLQAESYDLALCVDVLEHIEEDVKVMGNIKDALKPGGLFIMHSPSHYSEEDAGDEDFFVDEHARAGYSKEELGEKLEKAGLEPVSLHYSYGKWGHRAWVMLIKIPMLWFTRFGMYTLLWLPFYYLLTLLPGVFMMWLDCRKNNERGTGILGISRRPE</sequence>
<dbReference type="Gene3D" id="3.40.50.150">
    <property type="entry name" value="Vaccinia Virus protein VP39"/>
    <property type="match status" value="1"/>
</dbReference>
<comment type="caution">
    <text evidence="3">The sequence shown here is derived from an EMBL/GenBank/DDBJ whole genome shotgun (WGS) entry which is preliminary data.</text>
</comment>